<dbReference type="AlphaFoldDB" id="A0A553JNZ7"/>
<dbReference type="GO" id="GO:0008237">
    <property type="term" value="F:metallopeptidase activity"/>
    <property type="evidence" value="ECO:0007669"/>
    <property type="project" value="UniProtKB-KW"/>
</dbReference>
<dbReference type="InterPro" id="IPR012548">
    <property type="entry name" value="MATCAP"/>
</dbReference>
<organism evidence="6 7">
    <name type="scientific">Shewanella hanedai</name>
    <name type="common">Alteromonas hanedai</name>
    <dbReference type="NCBI Taxonomy" id="25"/>
    <lineage>
        <taxon>Bacteria</taxon>
        <taxon>Pseudomonadati</taxon>
        <taxon>Pseudomonadota</taxon>
        <taxon>Gammaproteobacteria</taxon>
        <taxon>Alteromonadales</taxon>
        <taxon>Shewanellaceae</taxon>
        <taxon>Shewanella</taxon>
    </lineage>
</organism>
<dbReference type="GO" id="GO:0080164">
    <property type="term" value="P:regulation of nitric oxide metabolic process"/>
    <property type="evidence" value="ECO:0007669"/>
    <property type="project" value="TreeGrafter"/>
</dbReference>
<feature type="region of interest" description="Disordered" evidence="5">
    <location>
        <begin position="645"/>
        <end position="675"/>
    </location>
</feature>
<name>A0A553JNZ7_SHEHA</name>
<evidence type="ECO:0000256" key="2">
    <source>
        <dbReference type="ARBA" id="ARBA00022670"/>
    </source>
</evidence>
<evidence type="ECO:0000313" key="6">
    <source>
        <dbReference type="EMBL" id="TRY14175.1"/>
    </source>
</evidence>
<dbReference type="InterPro" id="IPR012656">
    <property type="entry name" value="CHP02421_QEGLA"/>
</dbReference>
<dbReference type="OrthoDB" id="9785840at2"/>
<dbReference type="PANTHER" id="PTHR31817">
    <property type="match status" value="1"/>
</dbReference>
<dbReference type="EMBL" id="VKGK01000012">
    <property type="protein sequence ID" value="TRY14175.1"/>
    <property type="molecule type" value="Genomic_DNA"/>
</dbReference>
<dbReference type="SMART" id="SM01154">
    <property type="entry name" value="DUF1704"/>
    <property type="match status" value="1"/>
</dbReference>
<accession>A0A553JNZ7</accession>
<evidence type="ECO:0000256" key="3">
    <source>
        <dbReference type="ARBA" id="ARBA00022801"/>
    </source>
</evidence>
<evidence type="ECO:0000256" key="1">
    <source>
        <dbReference type="ARBA" id="ARBA00001947"/>
    </source>
</evidence>
<dbReference type="Proteomes" id="UP000318126">
    <property type="component" value="Unassembled WGS sequence"/>
</dbReference>
<comment type="caution">
    <text evidence="6">The sequence shown here is derived from an EMBL/GenBank/DDBJ whole genome shotgun (WGS) entry which is preliminary data.</text>
</comment>
<dbReference type="GO" id="GO:0006508">
    <property type="term" value="P:proteolysis"/>
    <property type="evidence" value="ECO:0007669"/>
    <property type="project" value="UniProtKB-KW"/>
</dbReference>
<gene>
    <name evidence="6" type="ORF">FN961_11470</name>
</gene>
<dbReference type="NCBIfam" id="TIGR02421">
    <property type="entry name" value="QEGLA"/>
    <property type="match status" value="1"/>
</dbReference>
<evidence type="ECO:0000313" key="7">
    <source>
        <dbReference type="Proteomes" id="UP000318126"/>
    </source>
</evidence>
<dbReference type="PANTHER" id="PTHR31817:SF0">
    <property type="entry name" value="CHROMOSOME UNDETERMINED SCAFFOLD_67, WHOLE GENOME SHOTGUN SEQUENCE"/>
    <property type="match status" value="1"/>
</dbReference>
<dbReference type="Pfam" id="PF08014">
    <property type="entry name" value="MATCAP"/>
    <property type="match status" value="1"/>
</dbReference>
<dbReference type="RefSeq" id="WP_144040313.1">
    <property type="nucleotide sequence ID" value="NZ_BMPL01000012.1"/>
</dbReference>
<evidence type="ECO:0000256" key="4">
    <source>
        <dbReference type="ARBA" id="ARBA00023049"/>
    </source>
</evidence>
<reference evidence="7" key="1">
    <citation type="submission" date="2019-07" db="EMBL/GenBank/DDBJ databases">
        <title>Shewanella sp. YLB-08 draft genomic sequence.</title>
        <authorList>
            <person name="Yu L."/>
        </authorList>
    </citation>
    <scope>NUCLEOTIDE SEQUENCE [LARGE SCALE GENOMIC DNA]</scope>
    <source>
        <strain evidence="7">JCM 20706</strain>
    </source>
</reference>
<sequence length="675" mass="76078">MQVYSLEEVLSFIKRGEVFSGQLSSSGCHIKIEQYLPVVCTAIHTGHELRDDLLKHCQLTKEERDTHAARLTDELIASQPITLTCLDSRLEYDLDCPKALSTSYKLTTKQKLWDKPLTTKQRSLSHYKHDAFFQIYSALITKLESQFGKVIVFDIKAYTPLETDKVAPLFDIATAQIDMSRWQSVVNKFHAELKKSSVPNIDTSADLNAVNRGMGYLTTHTNAHFDRTLVLSTQIKKVYLDANNGDVFPLVVDALKLGLKQSLSETSAFFQRKINLRSKVCGANMLSSAIEPAVLNVDAMIYKLAQGVETLKYVNPVNLTAERRRFERAPSRFTPNFHYKQLPIDANGFKQNLYRVPIESISDPAMKQLYSDMIHSLSEEVDLLSSVGQESFLYNSLRHYGRPDTQSINNAKFLLYAKEIEENGGEILDAKSACELMKQQASDWGMKCKVNLSSAILARAMVSSTPPQLKVNTHAKFSFAEVQRLNHHELGVHMATTLNSRQQPLKALRLGLPGATETQEGLAIMAEYNAGYMAHNRLNTLAYRVLAVDSMLKEQNFYHTYSFLVDEMGMSKDDAFVTTTRVYRGGGLTKDHLYLSGFVTIKQLSAERDLTNLMIGKTGSQYLDLIDELVQRNWLTPPKFIINSQQDKSSDQLNKDETEDDKASSLSFLIESLRG</sequence>
<evidence type="ECO:0000256" key="5">
    <source>
        <dbReference type="SAM" id="MobiDB-lite"/>
    </source>
</evidence>
<dbReference type="Gene3D" id="3.40.630.40">
    <property type="entry name" value="Zn-dependent exopeptidases"/>
    <property type="match status" value="1"/>
</dbReference>
<proteinExistence type="predicted"/>
<protein>
    <submittedName>
        <fullName evidence="6">Flavohemoglobin expression-modulating QEGLA motif protein</fullName>
    </submittedName>
</protein>
<keyword evidence="7" id="KW-1185">Reference proteome</keyword>
<keyword evidence="3" id="KW-0378">Hydrolase</keyword>
<comment type="cofactor">
    <cofactor evidence="1">
        <name>Zn(2+)</name>
        <dbReference type="ChEBI" id="CHEBI:29105"/>
    </cofactor>
</comment>
<keyword evidence="2" id="KW-0645">Protease</keyword>
<keyword evidence="4" id="KW-0482">Metalloprotease</keyword>